<comment type="caution">
    <text evidence="2">The sequence shown here is derived from an EMBL/GenBank/DDBJ whole genome shotgun (WGS) entry which is preliminary data.</text>
</comment>
<keyword evidence="1" id="KW-0812">Transmembrane</keyword>
<name>A0A844QL67_9HYPH</name>
<feature type="transmembrane region" description="Helical" evidence="1">
    <location>
        <begin position="166"/>
        <end position="195"/>
    </location>
</feature>
<evidence type="ECO:0000313" key="3">
    <source>
        <dbReference type="Proteomes" id="UP000463224"/>
    </source>
</evidence>
<keyword evidence="3" id="KW-1185">Reference proteome</keyword>
<organism evidence="2 3">
    <name type="scientific">Nitratireductor arenosus</name>
    <dbReference type="NCBI Taxonomy" id="2682096"/>
    <lineage>
        <taxon>Bacteria</taxon>
        <taxon>Pseudomonadati</taxon>
        <taxon>Pseudomonadota</taxon>
        <taxon>Alphaproteobacteria</taxon>
        <taxon>Hyphomicrobiales</taxon>
        <taxon>Phyllobacteriaceae</taxon>
        <taxon>Nitratireductor</taxon>
    </lineage>
</organism>
<proteinExistence type="predicted"/>
<keyword evidence="1" id="KW-0472">Membrane</keyword>
<feature type="transmembrane region" description="Helical" evidence="1">
    <location>
        <begin position="69"/>
        <end position="90"/>
    </location>
</feature>
<dbReference type="AlphaFoldDB" id="A0A844QL67"/>
<feature type="transmembrane region" description="Helical" evidence="1">
    <location>
        <begin position="44"/>
        <end position="63"/>
    </location>
</feature>
<feature type="transmembrane region" description="Helical" evidence="1">
    <location>
        <begin position="114"/>
        <end position="132"/>
    </location>
</feature>
<evidence type="ECO:0000313" key="2">
    <source>
        <dbReference type="EMBL" id="MVA98700.1"/>
    </source>
</evidence>
<feature type="transmembrane region" description="Helical" evidence="1">
    <location>
        <begin position="138"/>
        <end position="159"/>
    </location>
</feature>
<feature type="transmembrane region" description="Helical" evidence="1">
    <location>
        <begin position="20"/>
        <end position="37"/>
    </location>
</feature>
<reference evidence="2 3" key="1">
    <citation type="submission" date="2019-12" db="EMBL/GenBank/DDBJ databases">
        <title>Nitratireductor arenosus sp. nov., Isolated from sea sand, Jeju island, South Korea.</title>
        <authorList>
            <person name="Kim W."/>
        </authorList>
    </citation>
    <scope>NUCLEOTIDE SEQUENCE [LARGE SCALE GENOMIC DNA]</scope>
    <source>
        <strain evidence="2 3">CAU 1489</strain>
    </source>
</reference>
<evidence type="ECO:0000256" key="1">
    <source>
        <dbReference type="SAM" id="Phobius"/>
    </source>
</evidence>
<gene>
    <name evidence="2" type="ORF">GN330_15750</name>
</gene>
<dbReference type="Pfam" id="PF09955">
    <property type="entry name" value="DUF2189"/>
    <property type="match status" value="1"/>
</dbReference>
<keyword evidence="1" id="KW-1133">Transmembrane helix</keyword>
<dbReference type="InterPro" id="IPR018692">
    <property type="entry name" value="DUF2189"/>
</dbReference>
<feature type="transmembrane region" description="Helical" evidence="1">
    <location>
        <begin position="215"/>
        <end position="248"/>
    </location>
</feature>
<dbReference type="EMBL" id="WPHG01000003">
    <property type="protein sequence ID" value="MVA98700.1"/>
    <property type="molecule type" value="Genomic_DNA"/>
</dbReference>
<sequence>MITLPPTAPPLRRDFGWSRNLPVTVAFKWLAAGWADFRNRPGLSLAYGLAVFLVSIAIVAGLFRLDLDYVLFPALAGFMLTGPVIALGLYEKSRRLQRGEPVGLSAMILVRPRSGGQVIFTGVLLMLLMLLWMRAAVILYALFFGLLPFSGFADILPVLMHTPSGWALLIVGTLVGGLFAAFSFAISVFSLPMLLDERTDSLTAMGTSMALVWNNLAVMVVWGGIVLTLVTLSVAIGLLGLIVVFPVLGHATWHAYRTMRQDPAADIAIEQLDGAES</sequence>
<protein>
    <submittedName>
        <fullName evidence="2">DUF2189 domain-containing protein</fullName>
    </submittedName>
</protein>
<dbReference type="RefSeq" id="WP_156713608.1">
    <property type="nucleotide sequence ID" value="NZ_WPHG01000003.1"/>
</dbReference>
<dbReference type="Proteomes" id="UP000463224">
    <property type="component" value="Unassembled WGS sequence"/>
</dbReference>
<accession>A0A844QL67</accession>